<keyword evidence="10" id="KW-0675">Receptor</keyword>
<feature type="chain" id="PRO_5028245067" evidence="13">
    <location>
        <begin position="21"/>
        <end position="703"/>
    </location>
</feature>
<keyword evidence="3" id="KW-1003">Cell membrane</keyword>
<dbReference type="InterPro" id="IPR003591">
    <property type="entry name" value="Leu-rich_rpt_typical-subtyp"/>
</dbReference>
<evidence type="ECO:0000313" key="15">
    <source>
        <dbReference type="Proteomes" id="UP000515151"/>
    </source>
</evidence>
<keyword evidence="6 13" id="KW-0732">Signal</keyword>
<keyword evidence="8 12" id="KW-1133">Transmembrane helix</keyword>
<evidence type="ECO:0000256" key="5">
    <source>
        <dbReference type="ARBA" id="ARBA00022692"/>
    </source>
</evidence>
<dbReference type="FunFam" id="3.80.10.10:FF:000213">
    <property type="entry name" value="Tyrosine-sulfated glycopeptide receptor 1"/>
    <property type="match status" value="1"/>
</dbReference>
<reference evidence="16" key="2">
    <citation type="submission" date="2025-08" db="UniProtKB">
        <authorList>
            <consortium name="RefSeq"/>
        </authorList>
    </citation>
    <scope>IDENTIFICATION</scope>
    <source>
        <tissue evidence="16">Leaf</tissue>
    </source>
</reference>
<protein>
    <submittedName>
        <fullName evidence="16">Receptor-like protein 43</fullName>
    </submittedName>
</protein>
<evidence type="ECO:0000256" key="12">
    <source>
        <dbReference type="SAM" id="Phobius"/>
    </source>
</evidence>
<keyword evidence="7" id="KW-0677">Repeat</keyword>
<dbReference type="Pfam" id="PF00560">
    <property type="entry name" value="LRR_1"/>
    <property type="match status" value="5"/>
</dbReference>
<dbReference type="Proteomes" id="UP000515151">
    <property type="component" value="Chromosome 7"/>
</dbReference>
<dbReference type="PANTHER" id="PTHR27004:SF428">
    <property type="entry name" value="OS01G0160600 PROTEIN"/>
    <property type="match status" value="1"/>
</dbReference>
<dbReference type="InterPro" id="IPR001611">
    <property type="entry name" value="Leu-rich_rpt"/>
</dbReference>
<evidence type="ECO:0000256" key="3">
    <source>
        <dbReference type="ARBA" id="ARBA00022475"/>
    </source>
</evidence>
<dbReference type="GO" id="GO:0005886">
    <property type="term" value="C:plasma membrane"/>
    <property type="evidence" value="ECO:0007669"/>
    <property type="project" value="UniProtKB-SubCell"/>
</dbReference>
<name>A0A6P8EMR3_PUNGR</name>
<dbReference type="Gene3D" id="3.80.10.10">
    <property type="entry name" value="Ribonuclease Inhibitor"/>
    <property type="match status" value="2"/>
</dbReference>
<evidence type="ECO:0000256" key="1">
    <source>
        <dbReference type="ARBA" id="ARBA00004251"/>
    </source>
</evidence>
<keyword evidence="9 12" id="KW-0472">Membrane</keyword>
<evidence type="ECO:0000256" key="9">
    <source>
        <dbReference type="ARBA" id="ARBA00023136"/>
    </source>
</evidence>
<keyword evidence="15" id="KW-1185">Reference proteome</keyword>
<evidence type="ECO:0000313" key="16">
    <source>
        <dbReference type="RefSeq" id="XP_031406501.1"/>
    </source>
</evidence>
<feature type="transmembrane region" description="Helical" evidence="12">
    <location>
        <begin position="649"/>
        <end position="668"/>
    </location>
</feature>
<dbReference type="OrthoDB" id="442066at2759"/>
<evidence type="ECO:0000256" key="7">
    <source>
        <dbReference type="ARBA" id="ARBA00022737"/>
    </source>
</evidence>
<accession>A0A6P8EMR3</accession>
<evidence type="ECO:0000256" key="13">
    <source>
        <dbReference type="SAM" id="SignalP"/>
    </source>
</evidence>
<dbReference type="InterPro" id="IPR013210">
    <property type="entry name" value="LRR_N_plant-typ"/>
</dbReference>
<evidence type="ECO:0000256" key="6">
    <source>
        <dbReference type="ARBA" id="ARBA00022729"/>
    </source>
</evidence>
<sequence length="703" mass="78313">MKPGHVYLCLFFLLFEPSMTILVSSPFTQSSGRVDQCNAIFQFSNSLGIATRIESSYYCNANFYNWTSYPRTASWMRGTDCCKWDGITCDNVTGDVIEVNLSCSRLQGILHVNSTLFSLRNLRALYLRGNGLTGHIPSSICQMTSLETLSLSDNKLDGPIPPCLGNLTKISSLSLSFNHIRGSLPRSLANCTRLENLFLYSNDITDSFPHWLRTVPLRLLHLGGNNFHGPVGADPLALNFPLINDLILSLSNFTGSLPFDYFLHSNLTYIYLSESKFEGNLPILPPTVKAYDISGNKFTGGIPPLICNSTNLKLIRMSNNRLTGSIPWCLMKASTNLLELTLSMNFFQGPIPNISALNNCSLKTFDLSENNLEGKLPRFLANCSNLGELDFSNNELEDLFPSWLEALPSLYVLGLRSNKFHGLVKSSRSAQPFPRLHIFDISNNNFSGAFPTQYIASFKGMMGGDKVRGNLLFQEHGVRNFYTTHVIGKGNILDLRRIHKTYTVIDLSCNHFQGEIPELIGDLKLLIGLNFSHNNLTGAIPYSLGNLTNLEWLDLSFNNLTGKIPGSLADLTSLEYLNLSTNRLVGPIPEGKQLNTFQSDAFGGNPGLCGFPLQRQCGGDANEPPASSTLKDEENTNNGSWIEWQAVPLGYGCGTVLGLSVGYIILHFQRPLWLMRMIERRIYKLQRRARRTHESDGGRTRRR</sequence>
<dbReference type="RefSeq" id="XP_031406501.1">
    <property type="nucleotide sequence ID" value="XM_031550641.1"/>
</dbReference>
<keyword evidence="5 12" id="KW-0812">Transmembrane</keyword>
<reference evidence="15" key="1">
    <citation type="journal article" date="2020" name="Plant Biotechnol. J.">
        <title>The pomegranate (Punica granatum L.) draft genome dissects genetic divergence between soft- and hard-seeded cultivars.</title>
        <authorList>
            <person name="Luo X."/>
            <person name="Li H."/>
            <person name="Wu Z."/>
            <person name="Yao W."/>
            <person name="Zhao P."/>
            <person name="Cao D."/>
            <person name="Yu H."/>
            <person name="Li K."/>
            <person name="Poudel K."/>
            <person name="Zhao D."/>
            <person name="Zhang F."/>
            <person name="Xia X."/>
            <person name="Chen L."/>
            <person name="Wang Q."/>
            <person name="Jing D."/>
            <person name="Cao S."/>
        </authorList>
    </citation>
    <scope>NUCLEOTIDE SEQUENCE [LARGE SCALE GENOMIC DNA]</scope>
    <source>
        <strain evidence="15">cv. Tunisia</strain>
    </source>
</reference>
<organism evidence="15 16">
    <name type="scientific">Punica granatum</name>
    <name type="common">Pomegranate</name>
    <dbReference type="NCBI Taxonomy" id="22663"/>
    <lineage>
        <taxon>Eukaryota</taxon>
        <taxon>Viridiplantae</taxon>
        <taxon>Streptophyta</taxon>
        <taxon>Embryophyta</taxon>
        <taxon>Tracheophyta</taxon>
        <taxon>Spermatophyta</taxon>
        <taxon>Magnoliopsida</taxon>
        <taxon>eudicotyledons</taxon>
        <taxon>Gunneridae</taxon>
        <taxon>Pentapetalae</taxon>
        <taxon>rosids</taxon>
        <taxon>malvids</taxon>
        <taxon>Myrtales</taxon>
        <taxon>Lythraceae</taxon>
        <taxon>Punica</taxon>
    </lineage>
</organism>
<evidence type="ECO:0000259" key="14">
    <source>
        <dbReference type="Pfam" id="PF08263"/>
    </source>
</evidence>
<comment type="subcellular location">
    <subcellularLocation>
        <location evidence="1">Cell membrane</location>
        <topology evidence="1">Single-pass type I membrane protein</topology>
    </subcellularLocation>
</comment>
<dbReference type="FunFam" id="3.80.10.10:FF:000400">
    <property type="entry name" value="Nuclear pore complex protein NUP107"/>
    <property type="match status" value="1"/>
</dbReference>
<keyword evidence="11" id="KW-0325">Glycoprotein</keyword>
<dbReference type="GeneID" id="116215070"/>
<dbReference type="Pfam" id="PF08263">
    <property type="entry name" value="LRRNT_2"/>
    <property type="match status" value="1"/>
</dbReference>
<evidence type="ECO:0000256" key="2">
    <source>
        <dbReference type="ARBA" id="ARBA00009592"/>
    </source>
</evidence>
<dbReference type="InterPro" id="IPR032675">
    <property type="entry name" value="LRR_dom_sf"/>
</dbReference>
<evidence type="ECO:0000256" key="11">
    <source>
        <dbReference type="ARBA" id="ARBA00023180"/>
    </source>
</evidence>
<dbReference type="SUPFAM" id="SSF52058">
    <property type="entry name" value="L domain-like"/>
    <property type="match status" value="2"/>
</dbReference>
<dbReference type="PROSITE" id="PS51450">
    <property type="entry name" value="LRR"/>
    <property type="match status" value="1"/>
</dbReference>
<feature type="signal peptide" evidence="13">
    <location>
        <begin position="1"/>
        <end position="20"/>
    </location>
</feature>
<keyword evidence="4" id="KW-0433">Leucine-rich repeat</keyword>
<comment type="similarity">
    <text evidence="2">Belongs to the RLP family.</text>
</comment>
<dbReference type="PANTHER" id="PTHR27004">
    <property type="entry name" value="RECEPTOR-LIKE PROTEIN 12 ISOFORM X1"/>
    <property type="match status" value="1"/>
</dbReference>
<dbReference type="AlphaFoldDB" id="A0A6P8EMR3"/>
<evidence type="ECO:0000256" key="10">
    <source>
        <dbReference type="ARBA" id="ARBA00023170"/>
    </source>
</evidence>
<proteinExistence type="inferred from homology"/>
<evidence type="ECO:0000256" key="4">
    <source>
        <dbReference type="ARBA" id="ARBA00022614"/>
    </source>
</evidence>
<evidence type="ECO:0000256" key="8">
    <source>
        <dbReference type="ARBA" id="ARBA00022989"/>
    </source>
</evidence>
<gene>
    <name evidence="16" type="primary">LOC116215070</name>
</gene>
<feature type="domain" description="Leucine-rich repeat-containing N-terminal plant-type" evidence="14">
    <location>
        <begin position="70"/>
        <end position="90"/>
    </location>
</feature>
<dbReference type="Pfam" id="PF13855">
    <property type="entry name" value="LRR_8"/>
    <property type="match status" value="2"/>
</dbReference>
<dbReference type="PRINTS" id="PR00019">
    <property type="entry name" value="LEURICHRPT"/>
</dbReference>
<dbReference type="SMART" id="SM00369">
    <property type="entry name" value="LRR_TYP"/>
    <property type="match status" value="5"/>
</dbReference>